<keyword evidence="1" id="KW-0812">Transmembrane</keyword>
<dbReference type="EMBL" id="AAOS02000041">
    <property type="protein sequence ID" value="EDR30498.1"/>
    <property type="molecule type" value="Genomic_DNA"/>
</dbReference>
<comment type="caution">
    <text evidence="2">The sequence shown here is derived from an EMBL/GenBank/DDBJ whole genome shotgun (WGS) entry which is preliminary data.</text>
</comment>
<keyword evidence="1" id="KW-1133">Transmembrane helix</keyword>
<evidence type="ECO:0000313" key="3">
    <source>
        <dbReference type="Proteomes" id="UP000004430"/>
    </source>
</evidence>
<reference evidence="2 3" key="2">
    <citation type="submission" date="2010-03" db="EMBL/GenBank/DDBJ databases">
        <authorList>
            <person name="Payne S.H."/>
            <person name="Sutton G.G."/>
        </authorList>
    </citation>
    <scope>NUCLEOTIDE SEQUENCE [LARGE SCALE GENOMIC DNA]</scope>
    <source>
        <strain evidence="2 3">IP275</strain>
    </source>
</reference>
<accession>A0AAV3B960</accession>
<reference evidence="2 3" key="1">
    <citation type="submission" date="2008-01" db="EMBL/GenBank/DDBJ databases">
        <title>Yersinia pestis Strain IP275 project at JCVI/TIGR.</title>
        <authorList>
            <person name="Ravel J."/>
            <person name="Eppinger M."/>
            <person name="Fricke W.F."/>
            <person name="Rosovitz M."/>
            <person name="Lindler L.E."/>
            <person name="Bearden S."/>
            <person name="Shriefer M."/>
        </authorList>
    </citation>
    <scope>NUCLEOTIDE SEQUENCE [LARGE SCALE GENOMIC DNA]</scope>
    <source>
        <strain evidence="2 3">IP275</strain>
    </source>
</reference>
<protein>
    <submittedName>
        <fullName evidence="2">Uncharacterized protein</fullName>
    </submittedName>
</protein>
<keyword evidence="1" id="KW-0472">Membrane</keyword>
<feature type="transmembrane region" description="Helical" evidence="1">
    <location>
        <begin position="6"/>
        <end position="25"/>
    </location>
</feature>
<organism evidence="2 3">
    <name type="scientific">Yersinia pestis biovar Orientalis str. IP275</name>
    <dbReference type="NCBI Taxonomy" id="373665"/>
    <lineage>
        <taxon>Bacteria</taxon>
        <taxon>Pseudomonadati</taxon>
        <taxon>Pseudomonadota</taxon>
        <taxon>Gammaproteobacteria</taxon>
        <taxon>Enterobacterales</taxon>
        <taxon>Yersiniaceae</taxon>
        <taxon>Yersinia</taxon>
    </lineage>
</organism>
<name>A0AAV3B960_YERPE</name>
<evidence type="ECO:0000313" key="2">
    <source>
        <dbReference type="EMBL" id="EDR30498.1"/>
    </source>
</evidence>
<gene>
    <name evidence="2" type="ORF">YPIP275_4007</name>
</gene>
<sequence>MLGLFVSFFSVMIYLYQLWILLIPLQQQGQLTCLMSTQ</sequence>
<dbReference type="Proteomes" id="UP000004430">
    <property type="component" value="Unassembled WGS sequence"/>
</dbReference>
<evidence type="ECO:0000256" key="1">
    <source>
        <dbReference type="SAM" id="Phobius"/>
    </source>
</evidence>
<proteinExistence type="predicted"/>
<dbReference type="AlphaFoldDB" id="A0AAV3B960"/>